<dbReference type="WBParaSite" id="PSU_v2.g13936.t1">
    <property type="protein sequence ID" value="PSU_v2.g13936.t1"/>
    <property type="gene ID" value="PSU_v2.g13936"/>
</dbReference>
<dbReference type="Proteomes" id="UP000887577">
    <property type="component" value="Unplaced"/>
</dbReference>
<evidence type="ECO:0000313" key="3">
    <source>
        <dbReference type="WBParaSite" id="PSU_v2.g13936.t1"/>
    </source>
</evidence>
<keyword evidence="2" id="KW-1185">Reference proteome</keyword>
<sequence>MRRSSEEPVPPKSNVNDFDFGWGPRPEGSISPLPSGGRHHTISSGVATNGKPFKAVVQLDRETFPPPPRPPSKIPITPLSEAPIIPAALNYHSRRPTSNGSFIIRKQDSIAEEPSPNLFENDGEHFTWSRSPSPIRPPGYGFDSPDVTRRKLSLSPAATTNSLYTNVFARRKQFQREVSAAHSDVTETVTRKQMTDAATSPIPPAYSCENNLQIRFDISSGSSLAKSTSSSFGRSHSQKRIKKSSLAHSHGGSLVANGFLPASTCFLAVESTKPRIERDPTKWHLSMTKQRSSSESAFQASSIPRMMIETGLQGRRCSVMEIRDQLNPAKQNALLRKILGPSGLDFLRENTTSKQPKSG</sequence>
<dbReference type="AlphaFoldDB" id="A0A914Y3Y0"/>
<organism evidence="2 3">
    <name type="scientific">Panagrolaimus superbus</name>
    <dbReference type="NCBI Taxonomy" id="310955"/>
    <lineage>
        <taxon>Eukaryota</taxon>
        <taxon>Metazoa</taxon>
        <taxon>Ecdysozoa</taxon>
        <taxon>Nematoda</taxon>
        <taxon>Chromadorea</taxon>
        <taxon>Rhabditida</taxon>
        <taxon>Tylenchina</taxon>
        <taxon>Panagrolaimomorpha</taxon>
        <taxon>Panagrolaimoidea</taxon>
        <taxon>Panagrolaimidae</taxon>
        <taxon>Panagrolaimus</taxon>
    </lineage>
</organism>
<reference evidence="3" key="1">
    <citation type="submission" date="2022-11" db="UniProtKB">
        <authorList>
            <consortium name="WormBaseParasite"/>
        </authorList>
    </citation>
    <scope>IDENTIFICATION</scope>
</reference>
<protein>
    <submittedName>
        <fullName evidence="3">Uncharacterized protein</fullName>
    </submittedName>
</protein>
<evidence type="ECO:0000313" key="2">
    <source>
        <dbReference type="Proteomes" id="UP000887577"/>
    </source>
</evidence>
<evidence type="ECO:0000256" key="1">
    <source>
        <dbReference type="SAM" id="MobiDB-lite"/>
    </source>
</evidence>
<accession>A0A914Y3Y0</accession>
<proteinExistence type="predicted"/>
<feature type="region of interest" description="Disordered" evidence="1">
    <location>
        <begin position="1"/>
        <end position="52"/>
    </location>
</feature>
<name>A0A914Y3Y0_9BILA</name>